<name>M2QWR4_CERS8</name>
<keyword evidence="2" id="KW-1185">Reference proteome</keyword>
<dbReference type="Proteomes" id="UP000016930">
    <property type="component" value="Unassembled WGS sequence"/>
</dbReference>
<evidence type="ECO:0000313" key="1">
    <source>
        <dbReference type="EMBL" id="EMD30936.1"/>
    </source>
</evidence>
<evidence type="ECO:0000313" key="2">
    <source>
        <dbReference type="Proteomes" id="UP000016930"/>
    </source>
</evidence>
<dbReference type="EMBL" id="KB445828">
    <property type="protein sequence ID" value="EMD30936.1"/>
    <property type="molecule type" value="Genomic_DNA"/>
</dbReference>
<protein>
    <submittedName>
        <fullName evidence="1">Uncharacterized protein</fullName>
    </submittedName>
</protein>
<proteinExistence type="predicted"/>
<reference evidence="1 2" key="1">
    <citation type="journal article" date="2012" name="Proc. Natl. Acad. Sci. U.S.A.">
        <title>Comparative genomics of Ceriporiopsis subvermispora and Phanerochaete chrysosporium provide insight into selective ligninolysis.</title>
        <authorList>
            <person name="Fernandez-Fueyo E."/>
            <person name="Ruiz-Duenas F.J."/>
            <person name="Ferreira P."/>
            <person name="Floudas D."/>
            <person name="Hibbett D.S."/>
            <person name="Canessa P."/>
            <person name="Larrondo L.F."/>
            <person name="James T.Y."/>
            <person name="Seelenfreund D."/>
            <person name="Lobos S."/>
            <person name="Polanco R."/>
            <person name="Tello M."/>
            <person name="Honda Y."/>
            <person name="Watanabe T."/>
            <person name="Watanabe T."/>
            <person name="Ryu J.S."/>
            <person name="Kubicek C.P."/>
            <person name="Schmoll M."/>
            <person name="Gaskell J."/>
            <person name="Hammel K.E."/>
            <person name="St John F.J."/>
            <person name="Vanden Wymelenberg A."/>
            <person name="Sabat G."/>
            <person name="Splinter BonDurant S."/>
            <person name="Syed K."/>
            <person name="Yadav J.S."/>
            <person name="Doddapaneni H."/>
            <person name="Subramanian V."/>
            <person name="Lavin J.L."/>
            <person name="Oguiza J.A."/>
            <person name="Perez G."/>
            <person name="Pisabarro A.G."/>
            <person name="Ramirez L."/>
            <person name="Santoyo F."/>
            <person name="Master E."/>
            <person name="Coutinho P.M."/>
            <person name="Henrissat B."/>
            <person name="Lombard V."/>
            <person name="Magnuson J.K."/>
            <person name="Kuees U."/>
            <person name="Hori C."/>
            <person name="Igarashi K."/>
            <person name="Samejima M."/>
            <person name="Held B.W."/>
            <person name="Barry K.W."/>
            <person name="LaButti K.M."/>
            <person name="Lapidus A."/>
            <person name="Lindquist E.A."/>
            <person name="Lucas S.M."/>
            <person name="Riley R."/>
            <person name="Salamov A.A."/>
            <person name="Hoffmeister D."/>
            <person name="Schwenk D."/>
            <person name="Hadar Y."/>
            <person name="Yarden O."/>
            <person name="de Vries R.P."/>
            <person name="Wiebenga A."/>
            <person name="Stenlid J."/>
            <person name="Eastwood D."/>
            <person name="Grigoriev I.V."/>
            <person name="Berka R.M."/>
            <person name="Blanchette R.A."/>
            <person name="Kersten P."/>
            <person name="Martinez A.T."/>
            <person name="Vicuna R."/>
            <person name="Cullen D."/>
        </authorList>
    </citation>
    <scope>NUCLEOTIDE SEQUENCE [LARGE SCALE GENOMIC DNA]</scope>
    <source>
        <strain evidence="1 2">B</strain>
    </source>
</reference>
<accession>M2QWR4</accession>
<dbReference type="STRING" id="914234.M2QWR4"/>
<gene>
    <name evidence="1" type="ORF">CERSUDRAFT_100852</name>
</gene>
<sequence length="268" mass="28836">MPRRAAGCPKRATTLSTAHNLSGQATGHRALRTDLADLGPLLSRRSPAPPSRLCPTPGRYRCMKSRTSEDAAYYPVCPPNAAHASLWAFPVYTLYKALPSTKKCRPNIAPESTFMTLPPASAVHVPLSPVPKIAIGHKATPAQRCHPHHASFAYFDRIADALPNTISISYPPITDSGVFKRPAVAIKGRANTGKLMKTAMTTAQVYNFIGACLVRTAAHYVPLLAVQDVPEAFPTCDSLLYEQLLPSKFMNVGGQNNRGGIGRQQPGA</sequence>
<dbReference type="HOGENOM" id="CLU_1038281_0_0_1"/>
<organism evidence="1 2">
    <name type="scientific">Ceriporiopsis subvermispora (strain B)</name>
    <name type="common">White-rot fungus</name>
    <name type="synonym">Gelatoporia subvermispora</name>
    <dbReference type="NCBI Taxonomy" id="914234"/>
    <lineage>
        <taxon>Eukaryota</taxon>
        <taxon>Fungi</taxon>
        <taxon>Dikarya</taxon>
        <taxon>Basidiomycota</taxon>
        <taxon>Agaricomycotina</taxon>
        <taxon>Agaricomycetes</taxon>
        <taxon>Polyporales</taxon>
        <taxon>Gelatoporiaceae</taxon>
        <taxon>Gelatoporia</taxon>
    </lineage>
</organism>
<dbReference type="AlphaFoldDB" id="M2QWR4"/>